<evidence type="ECO:0000313" key="2">
    <source>
        <dbReference type="EMBL" id="HGZ44297.1"/>
    </source>
</evidence>
<dbReference type="Pfam" id="PF13530">
    <property type="entry name" value="SCP2_2"/>
    <property type="match status" value="1"/>
</dbReference>
<dbReference type="SUPFAM" id="SSF55729">
    <property type="entry name" value="Acyl-CoA N-acyltransferases (Nat)"/>
    <property type="match status" value="1"/>
</dbReference>
<dbReference type="CDD" id="cd04301">
    <property type="entry name" value="NAT_SF"/>
    <property type="match status" value="1"/>
</dbReference>
<dbReference type="EMBL" id="DSQF01000026">
    <property type="protein sequence ID" value="HGZ44297.1"/>
    <property type="molecule type" value="Genomic_DNA"/>
</dbReference>
<accession>A0A832I3J8</accession>
<gene>
    <name evidence="2" type="ORF">ENR23_12935</name>
</gene>
<dbReference type="Gene3D" id="3.40.630.30">
    <property type="match status" value="2"/>
</dbReference>
<keyword evidence="2" id="KW-0808">Transferase</keyword>
<dbReference type="AlphaFoldDB" id="A0A832I3J8"/>
<dbReference type="InterPro" id="IPR051554">
    <property type="entry name" value="Acetyltransferase_Eis"/>
</dbReference>
<dbReference type="InterPro" id="IPR000182">
    <property type="entry name" value="GNAT_dom"/>
</dbReference>
<dbReference type="InterPro" id="IPR036527">
    <property type="entry name" value="SCP2_sterol-bd_dom_sf"/>
</dbReference>
<dbReference type="Gene3D" id="3.30.1050.10">
    <property type="entry name" value="SCP2 sterol-binding domain"/>
    <property type="match status" value="1"/>
</dbReference>
<dbReference type="Pfam" id="PF17668">
    <property type="entry name" value="Acetyltransf_17"/>
    <property type="match status" value="1"/>
</dbReference>
<comment type="caution">
    <text evidence="2">The sequence shown here is derived from an EMBL/GenBank/DDBJ whole genome shotgun (WGS) entry which is preliminary data.</text>
</comment>
<sequence>MSRARIARPPALRYRAARRTDVETLADLGHRAYRVASLEKRREFYTDHPRFGIKDVRVGELDGQIVASLVLYPLTAWVRGARLPFAGVGSVAVSPEHRRRGVGEALLRAMLRELRQEGRAFSLLYAFRGDYYRRMGWGVIEQVHALACSPRRLPASDEARWVRRLMLPDRPAVQALYDRVAERGHFALARTPEWWNRRLWTREMDWVVYEGRRRGQIEGYLAYEVDHARGPFALEVEVKEMVAATPEAHRGLVGYLASLADQVASVELAAPSDGAWLHTLTTAENLHPGAALGTYLDTGNVLNGAMLRLTDVKAALEQFPVAPSARGEVSIEVEDALLPANARVYRVSAREGRLKVAVEPPRAGAARPRSPRLRIGADVLATVMGGALSPSRAADAGLLDSTNGGAETLEYWFRTRPAFLYPLNGF</sequence>
<protein>
    <submittedName>
        <fullName evidence="2">GNAT family N-acetyltransferase</fullName>
    </submittedName>
</protein>
<dbReference type="PANTHER" id="PTHR37817">
    <property type="entry name" value="N-ACETYLTRANSFERASE EIS"/>
    <property type="match status" value="1"/>
</dbReference>
<dbReference type="PANTHER" id="PTHR37817:SF1">
    <property type="entry name" value="N-ACETYLTRANSFERASE EIS"/>
    <property type="match status" value="1"/>
</dbReference>
<dbReference type="Pfam" id="PF13527">
    <property type="entry name" value="Acetyltransf_9"/>
    <property type="match status" value="1"/>
</dbReference>
<dbReference type="GO" id="GO:0030649">
    <property type="term" value="P:aminoglycoside antibiotic catabolic process"/>
    <property type="evidence" value="ECO:0007669"/>
    <property type="project" value="TreeGrafter"/>
</dbReference>
<dbReference type="InterPro" id="IPR041380">
    <property type="entry name" value="Acetyltransf_17"/>
</dbReference>
<evidence type="ECO:0000259" key="1">
    <source>
        <dbReference type="PROSITE" id="PS51186"/>
    </source>
</evidence>
<organism evidence="2">
    <name type="scientific">Eiseniibacteriota bacterium</name>
    <dbReference type="NCBI Taxonomy" id="2212470"/>
    <lineage>
        <taxon>Bacteria</taxon>
        <taxon>Candidatus Eiseniibacteriota</taxon>
    </lineage>
</organism>
<dbReference type="InterPro" id="IPR025559">
    <property type="entry name" value="Eis_dom"/>
</dbReference>
<dbReference type="GO" id="GO:0034069">
    <property type="term" value="F:aminoglycoside N-acetyltransferase activity"/>
    <property type="evidence" value="ECO:0007669"/>
    <property type="project" value="TreeGrafter"/>
</dbReference>
<feature type="domain" description="N-acetyltransferase" evidence="1">
    <location>
        <begin position="12"/>
        <end position="168"/>
    </location>
</feature>
<name>A0A832I3J8_UNCEI</name>
<reference evidence="2" key="1">
    <citation type="journal article" date="2020" name="mSystems">
        <title>Genome- and Community-Level Interaction Insights into Carbon Utilization and Element Cycling Functions of Hydrothermarchaeota in Hydrothermal Sediment.</title>
        <authorList>
            <person name="Zhou Z."/>
            <person name="Liu Y."/>
            <person name="Xu W."/>
            <person name="Pan J."/>
            <person name="Luo Z.H."/>
            <person name="Li M."/>
        </authorList>
    </citation>
    <scope>NUCLEOTIDE SEQUENCE [LARGE SCALE GENOMIC DNA]</scope>
    <source>
        <strain evidence="2">SpSt-381</strain>
    </source>
</reference>
<dbReference type="PROSITE" id="PS51186">
    <property type="entry name" value="GNAT"/>
    <property type="match status" value="1"/>
</dbReference>
<proteinExistence type="predicted"/>
<dbReference type="InterPro" id="IPR016181">
    <property type="entry name" value="Acyl_CoA_acyltransferase"/>
</dbReference>
<dbReference type="SUPFAM" id="SSF55718">
    <property type="entry name" value="SCP-like"/>
    <property type="match status" value="1"/>
</dbReference>